<evidence type="ECO:0000256" key="11">
    <source>
        <dbReference type="ARBA" id="ARBA00023136"/>
    </source>
</evidence>
<evidence type="ECO:0000256" key="3">
    <source>
        <dbReference type="ARBA" id="ARBA00010617"/>
    </source>
</evidence>
<evidence type="ECO:0000313" key="12">
    <source>
        <dbReference type="EMBL" id="PYH94337.1"/>
    </source>
</evidence>
<keyword evidence="4" id="KW-0349">Heme</keyword>
<proteinExistence type="inferred from homology"/>
<dbReference type="PANTHER" id="PTHR46206">
    <property type="entry name" value="CYTOCHROME P450"/>
    <property type="match status" value="1"/>
</dbReference>
<comment type="similarity">
    <text evidence="3">Belongs to the cytochrome P450 family.</text>
</comment>
<dbReference type="AlphaFoldDB" id="A0A319DJQ8"/>
<dbReference type="EMBL" id="KZ825873">
    <property type="protein sequence ID" value="PYH94337.1"/>
    <property type="molecule type" value="Genomic_DNA"/>
</dbReference>
<dbReference type="SUPFAM" id="SSF48264">
    <property type="entry name" value="Cytochrome P450"/>
    <property type="match status" value="1"/>
</dbReference>
<evidence type="ECO:0000256" key="2">
    <source>
        <dbReference type="ARBA" id="ARBA00004370"/>
    </source>
</evidence>
<evidence type="ECO:0000256" key="8">
    <source>
        <dbReference type="ARBA" id="ARBA00023002"/>
    </source>
</evidence>
<dbReference type="GO" id="GO:0020037">
    <property type="term" value="F:heme binding"/>
    <property type="evidence" value="ECO:0007669"/>
    <property type="project" value="InterPro"/>
</dbReference>
<organism evidence="12 13">
    <name type="scientific">Aspergillus ellipticus CBS 707.79</name>
    <dbReference type="NCBI Taxonomy" id="1448320"/>
    <lineage>
        <taxon>Eukaryota</taxon>
        <taxon>Fungi</taxon>
        <taxon>Dikarya</taxon>
        <taxon>Ascomycota</taxon>
        <taxon>Pezizomycotina</taxon>
        <taxon>Eurotiomycetes</taxon>
        <taxon>Eurotiomycetidae</taxon>
        <taxon>Eurotiales</taxon>
        <taxon>Aspergillaceae</taxon>
        <taxon>Aspergillus</taxon>
        <taxon>Aspergillus subgen. Circumdati</taxon>
    </lineage>
</organism>
<name>A0A319DJQ8_9EURO</name>
<keyword evidence="11" id="KW-0472">Membrane</keyword>
<dbReference type="STRING" id="1448320.A0A319DJQ8"/>
<evidence type="ECO:0000256" key="5">
    <source>
        <dbReference type="ARBA" id="ARBA00022692"/>
    </source>
</evidence>
<dbReference type="Proteomes" id="UP000247810">
    <property type="component" value="Unassembled WGS sequence"/>
</dbReference>
<dbReference type="Gene3D" id="1.10.630.10">
    <property type="entry name" value="Cytochrome P450"/>
    <property type="match status" value="2"/>
</dbReference>
<dbReference type="InterPro" id="IPR001128">
    <property type="entry name" value="Cyt_P450"/>
</dbReference>
<evidence type="ECO:0000256" key="9">
    <source>
        <dbReference type="ARBA" id="ARBA00023004"/>
    </source>
</evidence>
<gene>
    <name evidence="12" type="ORF">BO71DRAFT_325567</name>
</gene>
<keyword evidence="5" id="KW-0812">Transmembrane</keyword>
<comment type="subcellular location">
    <subcellularLocation>
        <location evidence="2">Membrane</location>
    </subcellularLocation>
</comment>
<protein>
    <submittedName>
        <fullName evidence="12">Cytochrome P450</fullName>
    </submittedName>
</protein>
<keyword evidence="10" id="KW-0503">Monooxygenase</keyword>
<keyword evidence="8" id="KW-0560">Oxidoreductase</keyword>
<reference evidence="12 13" key="1">
    <citation type="submission" date="2018-02" db="EMBL/GenBank/DDBJ databases">
        <title>The genomes of Aspergillus section Nigri reveals drivers in fungal speciation.</title>
        <authorList>
            <consortium name="DOE Joint Genome Institute"/>
            <person name="Vesth T.C."/>
            <person name="Nybo J."/>
            <person name="Theobald S."/>
            <person name="Brandl J."/>
            <person name="Frisvad J.C."/>
            <person name="Nielsen K.F."/>
            <person name="Lyhne E.K."/>
            <person name="Kogle M.E."/>
            <person name="Kuo A."/>
            <person name="Riley R."/>
            <person name="Clum A."/>
            <person name="Nolan M."/>
            <person name="Lipzen A."/>
            <person name="Salamov A."/>
            <person name="Henrissat B."/>
            <person name="Wiebenga A."/>
            <person name="De vries R.P."/>
            <person name="Grigoriev I.V."/>
            <person name="Mortensen U.H."/>
            <person name="Andersen M.R."/>
            <person name="Baker S.E."/>
        </authorList>
    </citation>
    <scope>NUCLEOTIDE SEQUENCE [LARGE SCALE GENOMIC DNA]</scope>
    <source>
        <strain evidence="12 13">CBS 707.79</strain>
    </source>
</reference>
<sequence length="453" mass="51974">MVYFLVTFLAFCIRLLRGLWYLYHGPDIIDRAYSSAKGLPFRVPTPSNDHWFVTSNNHISELVNAPVDKLSLHAANEEVLQLEYTMSHFKWQGQRDAEGTGFVRVLRSRLTSHMPTLIPELKRVIEASIAKGLGRPDRNGIARCRLFTMIKPTVNKVNCFIFFGEDLARKAEFTAAALEFPQTVIVAGEILRITPRFLRRFVAGLVTQQHHAVRTLARYLVPVIEQRLAMRAKLSGAIRDNSPMDCLQWLIDTSPGNPPWPTTRVVNEILAVWIASVHQLAEYVLWLETSTSKMGRLMDAVTARRKALTPFIFSHGTRVETGNWVCVPQRAMMRDPTRYHNPRQFDGLRFARANKQFGVRDGAVEVPEPRPLRLTDVSVDWPIWGLGNTSCPGRFYAATVLKLILVYMLESWECQLADSKVQRWRTWRSSIVPREDTMVLFWRKPCRNSELIE</sequence>
<dbReference type="OrthoDB" id="1844152at2759"/>
<keyword evidence="9" id="KW-0408">Iron</keyword>
<dbReference type="VEuPathDB" id="FungiDB:BO71DRAFT_325567"/>
<comment type="cofactor">
    <cofactor evidence="1">
        <name>heme</name>
        <dbReference type="ChEBI" id="CHEBI:30413"/>
    </cofactor>
</comment>
<keyword evidence="7" id="KW-1133">Transmembrane helix</keyword>
<keyword evidence="13" id="KW-1185">Reference proteome</keyword>
<dbReference type="GO" id="GO:0016705">
    <property type="term" value="F:oxidoreductase activity, acting on paired donors, with incorporation or reduction of molecular oxygen"/>
    <property type="evidence" value="ECO:0007669"/>
    <property type="project" value="InterPro"/>
</dbReference>
<evidence type="ECO:0000256" key="6">
    <source>
        <dbReference type="ARBA" id="ARBA00022723"/>
    </source>
</evidence>
<evidence type="ECO:0000256" key="7">
    <source>
        <dbReference type="ARBA" id="ARBA00022989"/>
    </source>
</evidence>
<evidence type="ECO:0000256" key="10">
    <source>
        <dbReference type="ARBA" id="ARBA00023033"/>
    </source>
</evidence>
<dbReference type="GO" id="GO:0005506">
    <property type="term" value="F:iron ion binding"/>
    <property type="evidence" value="ECO:0007669"/>
    <property type="project" value="InterPro"/>
</dbReference>
<dbReference type="GO" id="GO:0019748">
    <property type="term" value="P:secondary metabolic process"/>
    <property type="evidence" value="ECO:0007669"/>
    <property type="project" value="UniProtKB-ARBA"/>
</dbReference>
<evidence type="ECO:0000256" key="4">
    <source>
        <dbReference type="ARBA" id="ARBA00022617"/>
    </source>
</evidence>
<dbReference type="GO" id="GO:0016020">
    <property type="term" value="C:membrane"/>
    <property type="evidence" value="ECO:0007669"/>
    <property type="project" value="UniProtKB-SubCell"/>
</dbReference>
<evidence type="ECO:0000313" key="13">
    <source>
        <dbReference type="Proteomes" id="UP000247810"/>
    </source>
</evidence>
<dbReference type="GO" id="GO:0004497">
    <property type="term" value="F:monooxygenase activity"/>
    <property type="evidence" value="ECO:0007669"/>
    <property type="project" value="UniProtKB-KW"/>
</dbReference>
<dbReference type="CDD" id="cd11041">
    <property type="entry name" value="CYP503A1-like"/>
    <property type="match status" value="1"/>
</dbReference>
<evidence type="ECO:0000256" key="1">
    <source>
        <dbReference type="ARBA" id="ARBA00001971"/>
    </source>
</evidence>
<dbReference type="InterPro" id="IPR036396">
    <property type="entry name" value="Cyt_P450_sf"/>
</dbReference>
<dbReference type="PANTHER" id="PTHR46206:SF5">
    <property type="entry name" value="P450, PUTATIVE (EUROFUNG)-RELATED"/>
    <property type="match status" value="1"/>
</dbReference>
<keyword evidence="6" id="KW-0479">Metal-binding</keyword>
<accession>A0A319DJQ8</accession>
<dbReference type="Pfam" id="PF00067">
    <property type="entry name" value="p450"/>
    <property type="match status" value="1"/>
</dbReference>